<evidence type="ECO:0000256" key="5">
    <source>
        <dbReference type="ARBA" id="ARBA00023180"/>
    </source>
</evidence>
<evidence type="ECO:0000256" key="6">
    <source>
        <dbReference type="ARBA" id="ARBA00023303"/>
    </source>
</evidence>
<organism evidence="9 10">
    <name type="scientific">Circinella minor</name>
    <dbReference type="NCBI Taxonomy" id="1195481"/>
    <lineage>
        <taxon>Eukaryota</taxon>
        <taxon>Fungi</taxon>
        <taxon>Fungi incertae sedis</taxon>
        <taxon>Mucoromycota</taxon>
        <taxon>Mucoromycotina</taxon>
        <taxon>Mucoromycetes</taxon>
        <taxon>Mucorales</taxon>
        <taxon>Lichtheimiaceae</taxon>
        <taxon>Circinella</taxon>
    </lineage>
</organism>
<keyword evidence="6" id="KW-0407">Ion channel</keyword>
<keyword evidence="1" id="KW-0813">Transport</keyword>
<evidence type="ECO:0000313" key="10">
    <source>
        <dbReference type="Proteomes" id="UP000646827"/>
    </source>
</evidence>
<keyword evidence="7" id="KW-0812">Transmembrane</keyword>
<comment type="caution">
    <text evidence="9">The sequence shown here is derived from an EMBL/GenBank/DDBJ whole genome shotgun (WGS) entry which is preliminary data.</text>
</comment>
<dbReference type="GO" id="GO:0098703">
    <property type="term" value="P:calcium ion import across plasma membrane"/>
    <property type="evidence" value="ECO:0007669"/>
    <property type="project" value="TreeGrafter"/>
</dbReference>
<dbReference type="InterPro" id="IPR050599">
    <property type="entry name" value="VDCC_alpha-1_subunit"/>
</dbReference>
<dbReference type="PANTHER" id="PTHR45628">
    <property type="entry name" value="VOLTAGE-DEPENDENT CALCIUM CHANNEL TYPE A SUBUNIT ALPHA-1"/>
    <property type="match status" value="1"/>
</dbReference>
<evidence type="ECO:0000256" key="3">
    <source>
        <dbReference type="ARBA" id="ARBA00022882"/>
    </source>
</evidence>
<keyword evidence="3" id="KW-0851">Voltage-gated channel</keyword>
<feature type="domain" description="Voltage-dependent L-type calcium channel IQ-associated" evidence="8">
    <location>
        <begin position="70"/>
        <end position="98"/>
    </location>
</feature>
<accession>A0A8H7SG53</accession>
<dbReference type="Proteomes" id="UP000646827">
    <property type="component" value="Unassembled WGS sequence"/>
</dbReference>
<keyword evidence="5" id="KW-0325">Glycoprotein</keyword>
<dbReference type="Pfam" id="PF16905">
    <property type="entry name" value="GPHH"/>
    <property type="match status" value="1"/>
</dbReference>
<dbReference type="OrthoDB" id="416585at2759"/>
<dbReference type="InterPro" id="IPR031649">
    <property type="entry name" value="GPHH_dom"/>
</dbReference>
<evidence type="ECO:0000256" key="7">
    <source>
        <dbReference type="SAM" id="Phobius"/>
    </source>
</evidence>
<reference evidence="9 10" key="1">
    <citation type="submission" date="2020-12" db="EMBL/GenBank/DDBJ databases">
        <title>Metabolic potential, ecology and presence of endohyphal bacteria is reflected in genomic diversity of Mucoromycotina.</title>
        <authorList>
            <person name="Muszewska A."/>
            <person name="Okrasinska A."/>
            <person name="Steczkiewicz K."/>
            <person name="Drgas O."/>
            <person name="Orlowska M."/>
            <person name="Perlinska-Lenart U."/>
            <person name="Aleksandrzak-Piekarczyk T."/>
            <person name="Szatraj K."/>
            <person name="Zielenkiewicz U."/>
            <person name="Pilsyk S."/>
            <person name="Malc E."/>
            <person name="Mieczkowski P."/>
            <person name="Kruszewska J.S."/>
            <person name="Biernat P."/>
            <person name="Pawlowska J."/>
        </authorList>
    </citation>
    <scope>NUCLEOTIDE SEQUENCE [LARGE SCALE GENOMIC DNA]</scope>
    <source>
        <strain evidence="9 10">CBS 142.35</strain>
    </source>
</reference>
<evidence type="ECO:0000256" key="1">
    <source>
        <dbReference type="ARBA" id="ARBA00022448"/>
    </source>
</evidence>
<feature type="non-terminal residue" evidence="9">
    <location>
        <position position="1"/>
    </location>
</feature>
<proteinExistence type="predicted"/>
<name>A0A8H7SG53_9FUNG</name>
<dbReference type="Gene3D" id="1.10.238.10">
    <property type="entry name" value="EF-hand"/>
    <property type="match status" value="1"/>
</dbReference>
<dbReference type="GO" id="GO:0008331">
    <property type="term" value="F:high voltage-gated calcium channel activity"/>
    <property type="evidence" value="ECO:0007669"/>
    <property type="project" value="TreeGrafter"/>
</dbReference>
<evidence type="ECO:0000256" key="4">
    <source>
        <dbReference type="ARBA" id="ARBA00023065"/>
    </source>
</evidence>
<protein>
    <recommendedName>
        <fullName evidence="8">Voltage-dependent L-type calcium channel IQ-associated domain-containing protein</fullName>
    </recommendedName>
</protein>
<sequence length="288" mass="33011">MHDFAVQAPNCVNDVDCGSPGLAITLFVVFYIVCTYIFVNLFTVVVINNFSFTFDNRNQFTLITRTDLRHFKEAWAHYDPTATGYIQMKDVPGFLRRLNGVLAMRIYDEEHSIQSLLDASNEMDADVANLASVPIPTNDPTFAQNNILGERFYNFHAVNERLATMDVDAVRDNKRRYTLVYQEILFSLRHRGISFHDMLQILSMQLVDVSKSLTFDELVHHARKQDKVAKSLAQEKAKSLVSMLVKRHQYLKRREQARENQFTSMSILGELLSPTGRVPLDLDGPVME</sequence>
<evidence type="ECO:0000256" key="2">
    <source>
        <dbReference type="ARBA" id="ARBA00022737"/>
    </source>
</evidence>
<keyword evidence="2" id="KW-0677">Repeat</keyword>
<feature type="transmembrane region" description="Helical" evidence="7">
    <location>
        <begin position="22"/>
        <end position="47"/>
    </location>
</feature>
<evidence type="ECO:0000313" key="9">
    <source>
        <dbReference type="EMBL" id="KAG2227611.1"/>
    </source>
</evidence>
<dbReference type="GO" id="GO:0005891">
    <property type="term" value="C:voltage-gated calcium channel complex"/>
    <property type="evidence" value="ECO:0007669"/>
    <property type="project" value="TreeGrafter"/>
</dbReference>
<dbReference type="EMBL" id="JAEPRB010000006">
    <property type="protein sequence ID" value="KAG2227611.1"/>
    <property type="molecule type" value="Genomic_DNA"/>
</dbReference>
<dbReference type="AlphaFoldDB" id="A0A8H7SG53"/>
<keyword evidence="10" id="KW-1185">Reference proteome</keyword>
<keyword evidence="4" id="KW-0406">Ion transport</keyword>
<keyword evidence="7" id="KW-0472">Membrane</keyword>
<dbReference type="PANTHER" id="PTHR45628:SF7">
    <property type="entry name" value="VOLTAGE-DEPENDENT CALCIUM CHANNEL TYPE A SUBUNIT ALPHA-1"/>
    <property type="match status" value="1"/>
</dbReference>
<keyword evidence="7" id="KW-1133">Transmembrane helix</keyword>
<gene>
    <name evidence="9" type="ORF">INT45_002296</name>
</gene>
<evidence type="ECO:0000259" key="8">
    <source>
        <dbReference type="Pfam" id="PF16905"/>
    </source>
</evidence>